<proteinExistence type="predicted"/>
<dbReference type="AlphaFoldDB" id="A0A0B1SAR4"/>
<dbReference type="Proteomes" id="UP000053660">
    <property type="component" value="Unassembled WGS sequence"/>
</dbReference>
<organism evidence="1 2">
    <name type="scientific">Oesophagostomum dentatum</name>
    <name type="common">Nodular worm</name>
    <dbReference type="NCBI Taxonomy" id="61180"/>
    <lineage>
        <taxon>Eukaryota</taxon>
        <taxon>Metazoa</taxon>
        <taxon>Ecdysozoa</taxon>
        <taxon>Nematoda</taxon>
        <taxon>Chromadorea</taxon>
        <taxon>Rhabditida</taxon>
        <taxon>Rhabditina</taxon>
        <taxon>Rhabditomorpha</taxon>
        <taxon>Strongyloidea</taxon>
        <taxon>Strongylidae</taxon>
        <taxon>Oesophagostomum</taxon>
    </lineage>
</organism>
<name>A0A0B1SAR4_OESDE</name>
<accession>A0A0B1SAR4</accession>
<gene>
    <name evidence="1" type="ORF">OESDEN_20011</name>
</gene>
<evidence type="ECO:0000313" key="2">
    <source>
        <dbReference type="Proteomes" id="UP000053660"/>
    </source>
</evidence>
<keyword evidence="2" id="KW-1185">Reference proteome</keyword>
<protein>
    <submittedName>
        <fullName evidence="1">Uncharacterized protein</fullName>
    </submittedName>
</protein>
<reference evidence="1 2" key="1">
    <citation type="submission" date="2014-03" db="EMBL/GenBank/DDBJ databases">
        <title>Draft genome of the hookworm Oesophagostomum dentatum.</title>
        <authorList>
            <person name="Mitreva M."/>
        </authorList>
    </citation>
    <scope>NUCLEOTIDE SEQUENCE [LARGE SCALE GENOMIC DNA]</scope>
    <source>
        <strain evidence="1 2">OD-Hann</strain>
    </source>
</reference>
<evidence type="ECO:0000313" key="1">
    <source>
        <dbReference type="EMBL" id="KHJ80315.1"/>
    </source>
</evidence>
<sequence>MWIQYVIATLASSELSSFASRVWGGLQSAVGVSKTVRADDRQRSGRLNNENESGDSTDRSLKVLAEFVERIAEKKVDGIIKEYRRLDKFFDTTATYEAFKANMAKNRYSGKAFPFFLLPDKCQ</sequence>
<dbReference type="EMBL" id="KN601101">
    <property type="protein sequence ID" value="KHJ80315.1"/>
    <property type="molecule type" value="Genomic_DNA"/>
</dbReference>